<dbReference type="InterPro" id="IPR052513">
    <property type="entry name" value="Thioester_dehydratase-like"/>
</dbReference>
<dbReference type="PANTHER" id="PTHR34075">
    <property type="entry name" value="BLR3430 PROTEIN"/>
    <property type="match status" value="1"/>
</dbReference>
<evidence type="ECO:0000259" key="1">
    <source>
        <dbReference type="Pfam" id="PF01796"/>
    </source>
</evidence>
<dbReference type="RefSeq" id="WP_211435589.1">
    <property type="nucleotide sequence ID" value="NZ_FOEE01000005.1"/>
</dbReference>
<dbReference type="InterPro" id="IPR022002">
    <property type="entry name" value="ChsH2_Znr"/>
</dbReference>
<dbReference type="Pfam" id="PF01796">
    <property type="entry name" value="OB_ChsH2_C"/>
    <property type="match status" value="1"/>
</dbReference>
<dbReference type="Proteomes" id="UP000198960">
    <property type="component" value="Unassembled WGS sequence"/>
</dbReference>
<dbReference type="SUPFAM" id="SSF50249">
    <property type="entry name" value="Nucleic acid-binding proteins"/>
    <property type="match status" value="1"/>
</dbReference>
<dbReference type="STRING" id="673521.SAMN05660991_02097"/>
<sequence length="141" mass="15684">MSDFLTPKATPETAPFWAGAAEGVLRIQQCDACGRHYFYPRRFCRYCHSTDVRWTTVSGRARLDSYTINHRPLRGTESLSPVIALVQLEEGPRMLTNIVGVEPDPANLVLDMPLTVDFEPRGDMTVPVFRPASTGSAEGTR</sequence>
<name>A0A1H8T680_9ACTN</name>
<feature type="domain" description="ChsH2 C-terminal OB-fold" evidence="1">
    <location>
        <begin position="54"/>
        <end position="118"/>
    </location>
</feature>
<evidence type="ECO:0000259" key="2">
    <source>
        <dbReference type="Pfam" id="PF12172"/>
    </source>
</evidence>
<gene>
    <name evidence="3" type="ORF">SAMN05660991_02097</name>
</gene>
<dbReference type="AlphaFoldDB" id="A0A1H8T680"/>
<dbReference type="PANTHER" id="PTHR34075:SF5">
    <property type="entry name" value="BLR3430 PROTEIN"/>
    <property type="match status" value="1"/>
</dbReference>
<dbReference type="InterPro" id="IPR002878">
    <property type="entry name" value="ChsH2_C"/>
</dbReference>
<evidence type="ECO:0000313" key="4">
    <source>
        <dbReference type="Proteomes" id="UP000198960"/>
    </source>
</evidence>
<reference evidence="4" key="1">
    <citation type="submission" date="2016-10" db="EMBL/GenBank/DDBJ databases">
        <authorList>
            <person name="Varghese N."/>
            <person name="Submissions S."/>
        </authorList>
    </citation>
    <scope>NUCLEOTIDE SEQUENCE [LARGE SCALE GENOMIC DNA]</scope>
    <source>
        <strain evidence="4">DSM 45413</strain>
    </source>
</reference>
<evidence type="ECO:0000313" key="3">
    <source>
        <dbReference type="EMBL" id="SEO86437.1"/>
    </source>
</evidence>
<organism evidence="3 4">
    <name type="scientific">Trujillonella endophytica</name>
    <dbReference type="NCBI Taxonomy" id="673521"/>
    <lineage>
        <taxon>Bacteria</taxon>
        <taxon>Bacillati</taxon>
        <taxon>Actinomycetota</taxon>
        <taxon>Actinomycetes</taxon>
        <taxon>Geodermatophilales</taxon>
        <taxon>Geodermatophilaceae</taxon>
        <taxon>Trujillonella</taxon>
    </lineage>
</organism>
<feature type="domain" description="ChsH2 rubredoxin-like zinc ribbon" evidence="2">
    <location>
        <begin position="17"/>
        <end position="52"/>
    </location>
</feature>
<dbReference type="InterPro" id="IPR012340">
    <property type="entry name" value="NA-bd_OB-fold"/>
</dbReference>
<dbReference type="Gene3D" id="6.10.30.10">
    <property type="match status" value="1"/>
</dbReference>
<proteinExistence type="predicted"/>
<protein>
    <recommendedName>
        <fullName evidence="5">DNA-binding protein</fullName>
    </recommendedName>
</protein>
<accession>A0A1H8T680</accession>
<evidence type="ECO:0008006" key="5">
    <source>
        <dbReference type="Google" id="ProtNLM"/>
    </source>
</evidence>
<keyword evidence="4" id="KW-1185">Reference proteome</keyword>
<dbReference type="EMBL" id="FOEE01000005">
    <property type="protein sequence ID" value="SEO86437.1"/>
    <property type="molecule type" value="Genomic_DNA"/>
</dbReference>
<dbReference type="Pfam" id="PF12172">
    <property type="entry name" value="zf-ChsH2"/>
    <property type="match status" value="1"/>
</dbReference>